<dbReference type="GO" id="GO:0016810">
    <property type="term" value="F:hydrolase activity, acting on carbon-nitrogen (but not peptide) bonds"/>
    <property type="evidence" value="ECO:0007669"/>
    <property type="project" value="InterPro"/>
</dbReference>
<dbReference type="SUPFAM" id="SSF51338">
    <property type="entry name" value="Composite domain of metallo-dependent hydrolases"/>
    <property type="match status" value="1"/>
</dbReference>
<accession>A0AAP4BC53</accession>
<dbReference type="RefSeq" id="WP_283231210.1">
    <property type="nucleotide sequence ID" value="NZ_JASGBQ010000018.1"/>
</dbReference>
<reference evidence="2 3" key="1">
    <citation type="submission" date="2023-05" db="EMBL/GenBank/DDBJ databases">
        <title>[ruminococcus] sp. nov., isolated from a pig farm feces dump.</title>
        <authorList>
            <person name="Chang Y.-H."/>
        </authorList>
    </citation>
    <scope>NUCLEOTIDE SEQUENCE [LARGE SCALE GENOMIC DNA]</scope>
    <source>
        <strain evidence="2 3">YH-rum2234</strain>
    </source>
</reference>
<dbReference type="InterPro" id="IPR032466">
    <property type="entry name" value="Metal_Hydrolase"/>
</dbReference>
<organism evidence="2 3">
    <name type="scientific">Fusibacillus kribbianus</name>
    <dbReference type="NCBI Taxonomy" id="3044208"/>
    <lineage>
        <taxon>Bacteria</taxon>
        <taxon>Bacillati</taxon>
        <taxon>Bacillota</taxon>
        <taxon>Clostridia</taxon>
        <taxon>Lachnospirales</taxon>
        <taxon>Lachnospiraceae</taxon>
        <taxon>Fusibacillus</taxon>
    </lineage>
</organism>
<feature type="domain" description="Amidohydrolase 3" evidence="1">
    <location>
        <begin position="49"/>
        <end position="517"/>
    </location>
</feature>
<dbReference type="InterPro" id="IPR013108">
    <property type="entry name" value="Amidohydro_3"/>
</dbReference>
<sequence>MSKEYSLLIKNGRIIDGNNKPAFSGDILVKGDKIAQIGGPFSEELADCVIEAAGHVVSPGLIDPHSHADLDLLKNPRQDFDLCQGVTTEVVGLCGLGFVPLEKERLDENMKYSAGLFGYDPALLEHDFSSFEGYMKEVEGAGINVAVAATHNAARIAASGFYNRDEDKEHRLSVMGEIIDEAMAAGCVGMSTGLSYYPCTYADFDELVYLAKKLKEHDGTFLTHIRYPKQGEPGSAIDEIIRVGQESKARIHILHYRTKYPYDYGHPELLLDKMTKANENGCDFTLETLPYLSGSTFIHAILPGWAVEGGFEKTLENLKNPTLRARIIEEMQYLLGITAMGNGKPPRFGHVGGHPEYSGKFIRDVQALRGQDLNEMLLDLLVESELDINYVGNEAEEDPEIARILMSDTMTMLQSPLYLCGGDAMPYGEYPHPRTYGCYAKMLRLSREMEIPLEFMIAKLTSCVADRFHLDSIGRLEPGKRADIIIFDPDTVTDRATFEDPTATAKGMSFVIVGGKVALKDDQPTGVLNGTVIRKTNR</sequence>
<dbReference type="Gene3D" id="3.20.20.140">
    <property type="entry name" value="Metal-dependent hydrolases"/>
    <property type="match status" value="2"/>
</dbReference>
<gene>
    <name evidence="2" type="ORF">QJ036_09845</name>
</gene>
<evidence type="ECO:0000313" key="3">
    <source>
        <dbReference type="Proteomes" id="UP001300383"/>
    </source>
</evidence>
<dbReference type="InterPro" id="IPR011059">
    <property type="entry name" value="Metal-dep_hydrolase_composite"/>
</dbReference>
<evidence type="ECO:0000313" key="2">
    <source>
        <dbReference type="EMBL" id="MDI9242767.1"/>
    </source>
</evidence>
<evidence type="ECO:0000259" key="1">
    <source>
        <dbReference type="Pfam" id="PF07969"/>
    </source>
</evidence>
<dbReference type="Pfam" id="PF07969">
    <property type="entry name" value="Amidohydro_3"/>
    <property type="match status" value="1"/>
</dbReference>
<dbReference type="AlphaFoldDB" id="A0AAP4BC53"/>
<dbReference type="SUPFAM" id="SSF51556">
    <property type="entry name" value="Metallo-dependent hydrolases"/>
    <property type="match status" value="1"/>
</dbReference>
<dbReference type="PANTHER" id="PTHR11647:SF1">
    <property type="entry name" value="COLLAPSIN RESPONSE MEDIATOR PROTEIN"/>
    <property type="match status" value="1"/>
</dbReference>
<name>A0AAP4BC53_9FIRM</name>
<proteinExistence type="predicted"/>
<dbReference type="InterPro" id="IPR050378">
    <property type="entry name" value="Metallo-dep_Hydrolases_sf"/>
</dbReference>
<protein>
    <submittedName>
        <fullName evidence="2">Amidohydrolase family protein</fullName>
    </submittedName>
</protein>
<dbReference type="Proteomes" id="UP001300383">
    <property type="component" value="Unassembled WGS sequence"/>
</dbReference>
<dbReference type="PANTHER" id="PTHR11647">
    <property type="entry name" value="HYDRANTOINASE/DIHYDROPYRIMIDINASE FAMILY MEMBER"/>
    <property type="match status" value="1"/>
</dbReference>
<dbReference type="EMBL" id="JASGBQ010000018">
    <property type="protein sequence ID" value="MDI9242767.1"/>
    <property type="molecule type" value="Genomic_DNA"/>
</dbReference>
<comment type="caution">
    <text evidence="2">The sequence shown here is derived from an EMBL/GenBank/DDBJ whole genome shotgun (WGS) entry which is preliminary data.</text>
</comment>
<keyword evidence="3" id="KW-1185">Reference proteome</keyword>